<dbReference type="PANTHER" id="PTHR11705">
    <property type="entry name" value="PROTEASE FAMILY M14 CARBOXYPEPTIDASE A,B"/>
    <property type="match status" value="1"/>
</dbReference>
<evidence type="ECO:0000256" key="5">
    <source>
        <dbReference type="ARBA" id="ARBA00022833"/>
    </source>
</evidence>
<gene>
    <name evidence="11" type="ORF">FHU40_001098</name>
</gene>
<reference evidence="11 12" key="1">
    <citation type="submission" date="2020-08" db="EMBL/GenBank/DDBJ databases">
        <title>Sequencing the genomes of 1000 actinobacteria strains.</title>
        <authorList>
            <person name="Klenk H.-P."/>
        </authorList>
    </citation>
    <scope>NUCLEOTIDE SEQUENCE [LARGE SCALE GENOMIC DNA]</scope>
    <source>
        <strain evidence="11 12">DSM 105498</strain>
    </source>
</reference>
<dbReference type="PROSITE" id="PS52035">
    <property type="entry name" value="PEPTIDASE_M14"/>
    <property type="match status" value="1"/>
</dbReference>
<feature type="region of interest" description="Disordered" evidence="8">
    <location>
        <begin position="29"/>
        <end position="49"/>
    </location>
</feature>
<evidence type="ECO:0000256" key="6">
    <source>
        <dbReference type="ARBA" id="ARBA00023049"/>
    </source>
</evidence>
<dbReference type="RefSeq" id="WP_183591215.1">
    <property type="nucleotide sequence ID" value="NZ_JACHWR010000001.1"/>
</dbReference>
<dbReference type="GO" id="GO:0006508">
    <property type="term" value="P:proteolysis"/>
    <property type="evidence" value="ECO:0007669"/>
    <property type="project" value="UniProtKB-KW"/>
</dbReference>
<dbReference type="AlphaFoldDB" id="A0A7W4YZU4"/>
<dbReference type="Proteomes" id="UP000589626">
    <property type="component" value="Unassembled WGS sequence"/>
</dbReference>
<feature type="chain" id="PRO_5030691795" evidence="9">
    <location>
        <begin position="32"/>
        <end position="270"/>
    </location>
</feature>
<accession>A0A7W4YZU4</accession>
<comment type="caution">
    <text evidence="7">Lacks conserved residue(s) required for the propagation of feature annotation.</text>
</comment>
<dbReference type="PANTHER" id="PTHR11705:SF143">
    <property type="entry name" value="SLL0236 PROTEIN"/>
    <property type="match status" value="1"/>
</dbReference>
<comment type="caution">
    <text evidence="11">The sequence shown here is derived from an EMBL/GenBank/DDBJ whole genome shotgun (WGS) entry which is preliminary data.</text>
</comment>
<evidence type="ECO:0000256" key="8">
    <source>
        <dbReference type="SAM" id="MobiDB-lite"/>
    </source>
</evidence>
<dbReference type="InterPro" id="IPR000834">
    <property type="entry name" value="Peptidase_M14"/>
</dbReference>
<keyword evidence="9" id="KW-0732">Signal</keyword>
<dbReference type="EMBL" id="JACHWR010000001">
    <property type="protein sequence ID" value="MBB3041297.1"/>
    <property type="molecule type" value="Genomic_DNA"/>
</dbReference>
<feature type="domain" description="Peptidase M14" evidence="10">
    <location>
        <begin position="30"/>
        <end position="270"/>
    </location>
</feature>
<evidence type="ECO:0000313" key="11">
    <source>
        <dbReference type="EMBL" id="MBB3041297.1"/>
    </source>
</evidence>
<name>A0A7W4YZU4_9ACTN</name>
<evidence type="ECO:0000256" key="9">
    <source>
        <dbReference type="SAM" id="SignalP"/>
    </source>
</evidence>
<evidence type="ECO:0000259" key="10">
    <source>
        <dbReference type="PROSITE" id="PS52035"/>
    </source>
</evidence>
<feature type="signal peptide" evidence="9">
    <location>
        <begin position="1"/>
        <end position="31"/>
    </location>
</feature>
<comment type="cofactor">
    <cofactor evidence="1">
        <name>Zn(2+)</name>
        <dbReference type="ChEBI" id="CHEBI:29105"/>
    </cofactor>
</comment>
<keyword evidence="6" id="KW-0482">Metalloprotease</keyword>
<keyword evidence="5" id="KW-0862">Zinc</keyword>
<organism evidence="11 12">
    <name type="scientific">Nocardioides soli</name>
    <dbReference type="NCBI Taxonomy" id="1036020"/>
    <lineage>
        <taxon>Bacteria</taxon>
        <taxon>Bacillati</taxon>
        <taxon>Actinomycetota</taxon>
        <taxon>Actinomycetes</taxon>
        <taxon>Propionibacteriales</taxon>
        <taxon>Nocardioidaceae</taxon>
        <taxon>Nocardioides</taxon>
    </lineage>
</organism>
<keyword evidence="4" id="KW-0378">Hydrolase</keyword>
<dbReference type="GO" id="GO:0004181">
    <property type="term" value="F:metallocarboxypeptidase activity"/>
    <property type="evidence" value="ECO:0007669"/>
    <property type="project" value="InterPro"/>
</dbReference>
<dbReference type="Gene3D" id="3.40.630.10">
    <property type="entry name" value="Zn peptidases"/>
    <property type="match status" value="1"/>
</dbReference>
<evidence type="ECO:0000256" key="3">
    <source>
        <dbReference type="ARBA" id="ARBA00022670"/>
    </source>
</evidence>
<evidence type="ECO:0000256" key="1">
    <source>
        <dbReference type="ARBA" id="ARBA00001947"/>
    </source>
</evidence>
<dbReference type="GO" id="GO:0005615">
    <property type="term" value="C:extracellular space"/>
    <property type="evidence" value="ECO:0007669"/>
    <property type="project" value="TreeGrafter"/>
</dbReference>
<evidence type="ECO:0000313" key="12">
    <source>
        <dbReference type="Proteomes" id="UP000589626"/>
    </source>
</evidence>
<dbReference type="GO" id="GO:0008270">
    <property type="term" value="F:zinc ion binding"/>
    <property type="evidence" value="ECO:0007669"/>
    <property type="project" value="InterPro"/>
</dbReference>
<dbReference type="Pfam" id="PF00246">
    <property type="entry name" value="Peptidase_M14"/>
    <property type="match status" value="1"/>
</dbReference>
<keyword evidence="3" id="KW-0645">Protease</keyword>
<evidence type="ECO:0000256" key="7">
    <source>
        <dbReference type="PROSITE-ProRule" id="PRU01379"/>
    </source>
</evidence>
<proteinExistence type="inferred from homology"/>
<keyword evidence="12" id="KW-1185">Reference proteome</keyword>
<dbReference type="SMART" id="SM00631">
    <property type="entry name" value="Zn_pept"/>
    <property type="match status" value="1"/>
</dbReference>
<comment type="similarity">
    <text evidence="2 7">Belongs to the peptidase M14 family.</text>
</comment>
<evidence type="ECO:0000256" key="4">
    <source>
        <dbReference type="ARBA" id="ARBA00022801"/>
    </source>
</evidence>
<protein>
    <submittedName>
        <fullName evidence="11">Putative deacylase</fullName>
    </submittedName>
</protein>
<sequence length="270" mass="29702">MRLGTLTAAAALVAATMLMPAAGPTTAPAYAAPAGDHPGNQHGDQHGEHHGAVVEKRVIGHSVRGRPIRAWRLGEPGKRRVLLISTMHGDEGRTRQILESLRDGRPIRGVDLWVVPVYNPDGLARGTRKNAHGVDLNRNFPYAWADLDGSYESGPRPASEPETRAMMRFLKKIEPSRILSFHQPLHGVDTATKSPAFSRKVASHLRLPRRSLTCGGVCHGTMTGWFNHRSDGAALTVEYGSHPPRKRMAEAAPRQVLHLFDAHRVKRPRR</sequence>
<dbReference type="SUPFAM" id="SSF53187">
    <property type="entry name" value="Zn-dependent exopeptidases"/>
    <property type="match status" value="1"/>
</dbReference>
<evidence type="ECO:0000256" key="2">
    <source>
        <dbReference type="ARBA" id="ARBA00005988"/>
    </source>
</evidence>